<reference evidence="3 5" key="2">
    <citation type="submission" date="2018-10" db="EMBL/GenBank/DDBJ databases">
        <title>Genomic Encyclopedia of Type Strains, Phase IV (KMG-IV): sequencing the most valuable type-strain genomes for metagenomic binning, comparative biology and taxonomic classification.</title>
        <authorList>
            <person name="Goeker M."/>
        </authorList>
    </citation>
    <scope>NUCLEOTIDE SEQUENCE [LARGE SCALE GENOMIC DNA]</scope>
    <source>
        <strain evidence="3 5">DSM 19791</strain>
    </source>
</reference>
<accession>A0AAD1D661</accession>
<proteinExistence type="predicted"/>
<organism evidence="2 4">
    <name type="scientific">Sphingosinicella microcystinivorans</name>
    <dbReference type="NCBI Taxonomy" id="335406"/>
    <lineage>
        <taxon>Bacteria</taxon>
        <taxon>Pseudomonadati</taxon>
        <taxon>Pseudomonadota</taxon>
        <taxon>Alphaproteobacteria</taxon>
        <taxon>Sphingomonadales</taxon>
        <taxon>Sphingosinicellaceae</taxon>
        <taxon>Sphingosinicella</taxon>
    </lineage>
</organism>
<dbReference type="InterPro" id="IPR011104">
    <property type="entry name" value="Hpr_kin/Pase_C"/>
</dbReference>
<gene>
    <name evidence="3" type="ORF">DFR51_0181</name>
    <name evidence="2" type="ORF">SmB9_12140</name>
</gene>
<dbReference type="Pfam" id="PF07475">
    <property type="entry name" value="Hpr_kinase_C"/>
    <property type="match status" value="1"/>
</dbReference>
<feature type="domain" description="HPr kinase/phosphorylase C-terminal" evidence="1">
    <location>
        <begin position="2"/>
        <end position="76"/>
    </location>
</feature>
<protein>
    <submittedName>
        <fullName evidence="2">HPr kinase</fullName>
    </submittedName>
    <submittedName>
        <fullName evidence="3">Hpr(Ser) kinase/phosphatase</fullName>
    </submittedName>
</protein>
<dbReference type="KEGG" id="smic:SmB9_12140"/>
<dbReference type="Proteomes" id="UP000276029">
    <property type="component" value="Unassembled WGS sequence"/>
</dbReference>
<dbReference type="GO" id="GO:0006109">
    <property type="term" value="P:regulation of carbohydrate metabolic process"/>
    <property type="evidence" value="ECO:0007669"/>
    <property type="project" value="InterPro"/>
</dbReference>
<evidence type="ECO:0000313" key="2">
    <source>
        <dbReference type="EMBL" id="BBE33556.1"/>
    </source>
</evidence>
<dbReference type="PANTHER" id="PTHR30305:SF1">
    <property type="entry name" value="HPR KINASE_PHOSPHORYLASE"/>
    <property type="match status" value="1"/>
</dbReference>
<dbReference type="RefSeq" id="WP_121047169.1">
    <property type="nucleotide sequence ID" value="NZ_AP018711.1"/>
</dbReference>
<keyword evidence="5" id="KW-1185">Reference proteome</keyword>
<dbReference type="EMBL" id="RBWX01000007">
    <property type="protein sequence ID" value="RKS90642.1"/>
    <property type="molecule type" value="Genomic_DNA"/>
</dbReference>
<dbReference type="PANTHER" id="PTHR30305">
    <property type="entry name" value="PROTEIN YJDM-RELATED"/>
    <property type="match status" value="1"/>
</dbReference>
<dbReference type="CDD" id="cd01918">
    <property type="entry name" value="HprK_C"/>
    <property type="match status" value="1"/>
</dbReference>
<evidence type="ECO:0000313" key="5">
    <source>
        <dbReference type="Proteomes" id="UP000276029"/>
    </source>
</evidence>
<evidence type="ECO:0000259" key="1">
    <source>
        <dbReference type="Pfam" id="PF07475"/>
    </source>
</evidence>
<dbReference type="InterPro" id="IPR027417">
    <property type="entry name" value="P-loop_NTPase"/>
</dbReference>
<dbReference type="GO" id="GO:0000155">
    <property type="term" value="F:phosphorelay sensor kinase activity"/>
    <property type="evidence" value="ECO:0007669"/>
    <property type="project" value="InterPro"/>
</dbReference>
<dbReference type="SUPFAM" id="SSF53795">
    <property type="entry name" value="PEP carboxykinase-like"/>
    <property type="match status" value="1"/>
</dbReference>
<keyword evidence="2" id="KW-0808">Transferase</keyword>
<dbReference type="AlphaFoldDB" id="A0AAD1D661"/>
<name>A0AAD1D661_SPHMI</name>
<evidence type="ECO:0000313" key="4">
    <source>
        <dbReference type="Proteomes" id="UP000275727"/>
    </source>
</evidence>
<dbReference type="EMBL" id="AP018711">
    <property type="protein sequence ID" value="BBE33556.1"/>
    <property type="molecule type" value="Genomic_DNA"/>
</dbReference>
<evidence type="ECO:0000313" key="3">
    <source>
        <dbReference type="EMBL" id="RKS90642.1"/>
    </source>
</evidence>
<keyword evidence="2" id="KW-0418">Kinase</keyword>
<dbReference type="Proteomes" id="UP000275727">
    <property type="component" value="Chromosome"/>
</dbReference>
<dbReference type="Gene3D" id="3.40.50.300">
    <property type="entry name" value="P-loop containing nucleotide triphosphate hydrolases"/>
    <property type="match status" value="1"/>
</dbReference>
<reference evidence="2 4" key="1">
    <citation type="submission" date="2018-06" db="EMBL/GenBank/DDBJ databases">
        <title>Complete Genome Sequence of the Microcystin-Degrading Bacterium Sphingosinicella microcystinivorans Strain B-9.</title>
        <authorList>
            <person name="Jin H."/>
            <person name="Nishizawa T."/>
            <person name="Guo Y."/>
            <person name="Nishizawa A."/>
            <person name="Park H."/>
            <person name="Kato H."/>
            <person name="Tsuji K."/>
            <person name="Harada K."/>
        </authorList>
    </citation>
    <scope>NUCLEOTIDE SEQUENCE [LARGE SCALE GENOMIC DNA]</scope>
    <source>
        <strain evidence="2 4">B9</strain>
    </source>
</reference>
<dbReference type="GO" id="GO:0005524">
    <property type="term" value="F:ATP binding"/>
    <property type="evidence" value="ECO:0007669"/>
    <property type="project" value="InterPro"/>
</dbReference>
<sequence>MTRIHATAVSIGGKAVLLTGASGAGKSDLALRLIDRGAVLIADDQVELRLQDGVLRASPPPTIEGRIEVRGVGIVAMPFTCDVPVALAIDLDLPPERLPERRTRMIGGTAVSLALLDPREISAPLKVELLLSSCPTALD</sequence>